<evidence type="ECO:0000256" key="2">
    <source>
        <dbReference type="ARBA" id="ARBA00022527"/>
    </source>
</evidence>
<keyword evidence="7" id="KW-0067">ATP-binding</keyword>
<keyword evidence="2" id="KW-0723">Serine/threonine-protein kinase</keyword>
<dbReference type="Gene3D" id="1.10.510.10">
    <property type="entry name" value="Transferase(Phosphotransferase) domain 1"/>
    <property type="match status" value="1"/>
</dbReference>
<comment type="caution">
    <text evidence="13">The sequence shown here is derived from an EMBL/GenBank/DDBJ whole genome shotgun (WGS) entry which is preliminary data.</text>
</comment>
<keyword evidence="3" id="KW-0808">Transferase</keyword>
<keyword evidence="6" id="KW-0418">Kinase</keyword>
<dbReference type="AlphaFoldDB" id="A0AAN7DSS2"/>
<evidence type="ECO:0000256" key="1">
    <source>
        <dbReference type="ARBA" id="ARBA00012513"/>
    </source>
</evidence>
<keyword evidence="14" id="KW-1185">Reference proteome</keyword>
<evidence type="ECO:0000256" key="10">
    <source>
        <dbReference type="ARBA" id="ARBA00047899"/>
    </source>
</evidence>
<comment type="catalytic activity">
    <reaction evidence="10">
        <text>L-threonyl-[protein] + ATP = O-phospho-L-threonyl-[protein] + ADP + H(+)</text>
        <dbReference type="Rhea" id="RHEA:46608"/>
        <dbReference type="Rhea" id="RHEA-COMP:11060"/>
        <dbReference type="Rhea" id="RHEA-COMP:11605"/>
        <dbReference type="ChEBI" id="CHEBI:15378"/>
        <dbReference type="ChEBI" id="CHEBI:30013"/>
        <dbReference type="ChEBI" id="CHEBI:30616"/>
        <dbReference type="ChEBI" id="CHEBI:61977"/>
        <dbReference type="ChEBI" id="CHEBI:456216"/>
        <dbReference type="EC" id="2.7.11.1"/>
    </reaction>
</comment>
<accession>A0AAN7DSS2</accession>
<dbReference type="InterPro" id="IPR011009">
    <property type="entry name" value="Kinase-like_dom_sf"/>
</dbReference>
<dbReference type="InterPro" id="IPR001245">
    <property type="entry name" value="Ser-Thr/Tyr_kinase_cat_dom"/>
</dbReference>
<dbReference type="InterPro" id="IPR008271">
    <property type="entry name" value="Ser/Thr_kinase_AS"/>
</dbReference>
<gene>
    <name evidence="13" type="ORF">RGQ29_032314</name>
</gene>
<keyword evidence="9" id="KW-0325">Glycoprotein</keyword>
<dbReference type="Gene3D" id="3.30.200.20">
    <property type="entry name" value="Phosphorylase Kinase, domain 1"/>
    <property type="match status" value="1"/>
</dbReference>
<dbReference type="FunFam" id="1.10.510.10:FF:000060">
    <property type="entry name" value="G-type lectin S-receptor-like serine/threonine-protein kinase"/>
    <property type="match status" value="1"/>
</dbReference>
<name>A0AAN7DSS2_QUERU</name>
<dbReference type="PROSITE" id="PS00108">
    <property type="entry name" value="PROTEIN_KINASE_ST"/>
    <property type="match status" value="1"/>
</dbReference>
<evidence type="ECO:0000256" key="11">
    <source>
        <dbReference type="ARBA" id="ARBA00048679"/>
    </source>
</evidence>
<dbReference type="SMART" id="SM00220">
    <property type="entry name" value="S_TKc"/>
    <property type="match status" value="1"/>
</dbReference>
<dbReference type="PANTHER" id="PTHR27002">
    <property type="entry name" value="RECEPTOR-LIKE SERINE/THREONINE-PROTEIN KINASE SD1-8"/>
    <property type="match status" value="1"/>
</dbReference>
<keyword evidence="4" id="KW-0732">Signal</keyword>
<dbReference type="GO" id="GO:0005524">
    <property type="term" value="F:ATP binding"/>
    <property type="evidence" value="ECO:0007669"/>
    <property type="project" value="UniProtKB-KW"/>
</dbReference>
<evidence type="ECO:0000313" key="14">
    <source>
        <dbReference type="Proteomes" id="UP001324115"/>
    </source>
</evidence>
<evidence type="ECO:0000256" key="8">
    <source>
        <dbReference type="ARBA" id="ARBA00023157"/>
    </source>
</evidence>
<dbReference type="EC" id="2.7.11.1" evidence="1"/>
<feature type="domain" description="Protein kinase" evidence="12">
    <location>
        <begin position="1"/>
        <end position="273"/>
    </location>
</feature>
<evidence type="ECO:0000313" key="13">
    <source>
        <dbReference type="EMBL" id="KAK4538853.1"/>
    </source>
</evidence>
<evidence type="ECO:0000256" key="9">
    <source>
        <dbReference type="ARBA" id="ARBA00023180"/>
    </source>
</evidence>
<keyword evidence="8" id="KW-1015">Disulfide bond</keyword>
<organism evidence="13 14">
    <name type="scientific">Quercus rubra</name>
    <name type="common">Northern red oak</name>
    <name type="synonym">Quercus borealis</name>
    <dbReference type="NCBI Taxonomy" id="3512"/>
    <lineage>
        <taxon>Eukaryota</taxon>
        <taxon>Viridiplantae</taxon>
        <taxon>Streptophyta</taxon>
        <taxon>Embryophyta</taxon>
        <taxon>Tracheophyta</taxon>
        <taxon>Spermatophyta</taxon>
        <taxon>Magnoliopsida</taxon>
        <taxon>eudicotyledons</taxon>
        <taxon>Gunneridae</taxon>
        <taxon>Pentapetalae</taxon>
        <taxon>rosids</taxon>
        <taxon>fabids</taxon>
        <taxon>Fagales</taxon>
        <taxon>Fagaceae</taxon>
        <taxon>Quercus</taxon>
    </lineage>
</organism>
<evidence type="ECO:0000256" key="4">
    <source>
        <dbReference type="ARBA" id="ARBA00022729"/>
    </source>
</evidence>
<keyword evidence="5" id="KW-0547">Nucleotide-binding</keyword>
<sequence length="290" mass="32869">MKNELMKMILLDLVSLDQSPIVNQIPNDGKKGHDLSVFNYAHVMTATNNFASQNKLGEGGFGEVYMRMLIYEYMPNKSLDSFLFDANKSKLLDWQKRFGIIEGVAQGLLYLHKYSRLRVIHRDLKASNILLDENMNPKISDFGMARIFQQNELEANTKRVVGTYGYMSPEYAMEGVFSIKSDVYSFGVLMLEILSGRKNNSFFKTEHLFNLVGYAWELWNEGAAMDLMDPALDDSYMDQMLRCVHVGLLCVEDSAIDRPAMSGVLAMLTNDNLSLPSPKKPAFFSCKTSN</sequence>
<dbReference type="Proteomes" id="UP001324115">
    <property type="component" value="Unassembled WGS sequence"/>
</dbReference>
<dbReference type="InterPro" id="IPR000719">
    <property type="entry name" value="Prot_kinase_dom"/>
</dbReference>
<evidence type="ECO:0000259" key="12">
    <source>
        <dbReference type="PROSITE" id="PS50011"/>
    </source>
</evidence>
<dbReference type="PROSITE" id="PS50011">
    <property type="entry name" value="PROTEIN_KINASE_DOM"/>
    <property type="match status" value="1"/>
</dbReference>
<evidence type="ECO:0000256" key="7">
    <source>
        <dbReference type="ARBA" id="ARBA00022840"/>
    </source>
</evidence>
<comment type="catalytic activity">
    <reaction evidence="11">
        <text>L-seryl-[protein] + ATP = O-phospho-L-seryl-[protein] + ADP + H(+)</text>
        <dbReference type="Rhea" id="RHEA:17989"/>
        <dbReference type="Rhea" id="RHEA-COMP:9863"/>
        <dbReference type="Rhea" id="RHEA-COMP:11604"/>
        <dbReference type="ChEBI" id="CHEBI:15378"/>
        <dbReference type="ChEBI" id="CHEBI:29999"/>
        <dbReference type="ChEBI" id="CHEBI:30616"/>
        <dbReference type="ChEBI" id="CHEBI:83421"/>
        <dbReference type="ChEBI" id="CHEBI:456216"/>
        <dbReference type="EC" id="2.7.11.1"/>
    </reaction>
</comment>
<protein>
    <recommendedName>
        <fullName evidence="1">non-specific serine/threonine protein kinase</fullName>
        <ecNumber evidence="1">2.7.11.1</ecNumber>
    </recommendedName>
</protein>
<proteinExistence type="predicted"/>
<reference evidence="13 14" key="1">
    <citation type="journal article" date="2023" name="G3 (Bethesda)">
        <title>A haplotype-resolved chromosome-scale genome for Quercus rubra L. provides insights into the genetics of adaptive traits for red oak species.</title>
        <authorList>
            <person name="Kapoor B."/>
            <person name="Jenkins J."/>
            <person name="Schmutz J."/>
            <person name="Zhebentyayeva T."/>
            <person name="Kuelheim C."/>
            <person name="Coggeshall M."/>
            <person name="Heim C."/>
            <person name="Lasky J.R."/>
            <person name="Leites L."/>
            <person name="Islam-Faridi N."/>
            <person name="Romero-Severson J."/>
            <person name="DeLeo V.L."/>
            <person name="Lucas S.M."/>
            <person name="Lazic D."/>
            <person name="Gailing O."/>
            <person name="Carlson J."/>
            <person name="Staton M."/>
        </authorList>
    </citation>
    <scope>NUCLEOTIDE SEQUENCE [LARGE SCALE GENOMIC DNA]</scope>
    <source>
        <strain evidence="13">Pseudo-F2</strain>
    </source>
</reference>
<dbReference type="EMBL" id="JAXUIC010000895">
    <property type="protein sequence ID" value="KAK4538853.1"/>
    <property type="molecule type" value="Genomic_DNA"/>
</dbReference>
<dbReference type="SUPFAM" id="SSF56112">
    <property type="entry name" value="Protein kinase-like (PK-like)"/>
    <property type="match status" value="1"/>
</dbReference>
<evidence type="ECO:0000256" key="5">
    <source>
        <dbReference type="ARBA" id="ARBA00022741"/>
    </source>
</evidence>
<evidence type="ECO:0000256" key="6">
    <source>
        <dbReference type="ARBA" id="ARBA00022777"/>
    </source>
</evidence>
<dbReference type="PANTHER" id="PTHR27002:SF1087">
    <property type="entry name" value="PROTEIN KINASE DOMAIN-CONTAINING PROTEIN"/>
    <property type="match status" value="1"/>
</dbReference>
<dbReference type="GO" id="GO:0004674">
    <property type="term" value="F:protein serine/threonine kinase activity"/>
    <property type="evidence" value="ECO:0007669"/>
    <property type="project" value="UniProtKB-KW"/>
</dbReference>
<dbReference type="GO" id="GO:0005886">
    <property type="term" value="C:plasma membrane"/>
    <property type="evidence" value="ECO:0007669"/>
    <property type="project" value="TreeGrafter"/>
</dbReference>
<evidence type="ECO:0000256" key="3">
    <source>
        <dbReference type="ARBA" id="ARBA00022679"/>
    </source>
</evidence>
<dbReference type="Pfam" id="PF07714">
    <property type="entry name" value="PK_Tyr_Ser-Thr"/>
    <property type="match status" value="1"/>
</dbReference>